<reference evidence="8 9" key="1">
    <citation type="journal article" date="2013" name="Genome Biol.">
        <title>Genome of Acanthamoeba castellanii highlights extensive lateral gene transfer and early evolution of tyrosine kinase signaling.</title>
        <authorList>
            <person name="Clarke M."/>
            <person name="Lohan A.J."/>
            <person name="Liu B."/>
            <person name="Lagkouvardos I."/>
            <person name="Roy S."/>
            <person name="Zafar N."/>
            <person name="Bertelli C."/>
            <person name="Schilde C."/>
            <person name="Kianianmomeni A."/>
            <person name="Burglin T.R."/>
            <person name="Frech C."/>
            <person name="Turcotte B."/>
            <person name="Kopec K.O."/>
            <person name="Synnott J.M."/>
            <person name="Choo C."/>
            <person name="Paponov I."/>
            <person name="Finkler A."/>
            <person name="Soon Heng Tan C."/>
            <person name="Hutchins A.P."/>
            <person name="Weinmeier T."/>
            <person name="Rattei T."/>
            <person name="Chu J.S."/>
            <person name="Gimenez G."/>
            <person name="Irimia M."/>
            <person name="Rigden D.J."/>
            <person name="Fitzpatrick D.A."/>
            <person name="Lorenzo-Morales J."/>
            <person name="Bateman A."/>
            <person name="Chiu C.H."/>
            <person name="Tang P."/>
            <person name="Hegemann P."/>
            <person name="Fromm H."/>
            <person name="Raoult D."/>
            <person name="Greub G."/>
            <person name="Miranda-Saavedra D."/>
            <person name="Chen N."/>
            <person name="Nash P."/>
            <person name="Ginger M.L."/>
            <person name="Horn M."/>
            <person name="Schaap P."/>
            <person name="Caler L."/>
            <person name="Loftus B."/>
        </authorList>
    </citation>
    <scope>NUCLEOTIDE SEQUENCE [LARGE SCALE GENOMIC DNA]</scope>
    <source>
        <strain evidence="8 9">Neff</strain>
    </source>
</reference>
<dbReference type="RefSeq" id="XP_004368039.1">
    <property type="nucleotide sequence ID" value="XM_004367982.1"/>
</dbReference>
<keyword evidence="3" id="KW-0547">Nucleotide-binding</keyword>
<dbReference type="GO" id="GO:0004356">
    <property type="term" value="F:glutamine synthetase activity"/>
    <property type="evidence" value="ECO:0007669"/>
    <property type="project" value="InterPro"/>
</dbReference>
<gene>
    <name evidence="8" type="ORF">ACA1_290590</name>
</gene>
<dbReference type="AlphaFoldDB" id="L8HI71"/>
<keyword evidence="9" id="KW-1185">Reference proteome</keyword>
<evidence type="ECO:0000256" key="3">
    <source>
        <dbReference type="ARBA" id="ARBA00022741"/>
    </source>
</evidence>
<dbReference type="SMART" id="SM01230">
    <property type="entry name" value="Gln-synt_C"/>
    <property type="match status" value="1"/>
</dbReference>
<evidence type="ECO:0000256" key="1">
    <source>
        <dbReference type="ARBA" id="ARBA00009897"/>
    </source>
</evidence>
<evidence type="ECO:0000256" key="4">
    <source>
        <dbReference type="ARBA" id="ARBA00022840"/>
    </source>
</evidence>
<dbReference type="KEGG" id="acan:ACA1_290590"/>
<dbReference type="GO" id="GO:0006576">
    <property type="term" value="P:biogenic amine metabolic process"/>
    <property type="evidence" value="ECO:0007669"/>
    <property type="project" value="UniProtKB-ARBA"/>
</dbReference>
<evidence type="ECO:0000256" key="2">
    <source>
        <dbReference type="ARBA" id="ARBA00022598"/>
    </source>
</evidence>
<dbReference type="SUPFAM" id="SSF54368">
    <property type="entry name" value="Glutamine synthetase, N-terminal domain"/>
    <property type="match status" value="1"/>
</dbReference>
<dbReference type="STRING" id="1257118.L8HI71"/>
<feature type="domain" description="GS catalytic" evidence="7">
    <location>
        <begin position="118"/>
        <end position="462"/>
    </location>
</feature>
<accession>L8HI71</accession>
<dbReference type="InterPro" id="IPR008146">
    <property type="entry name" value="Gln_synth_cat_dom"/>
</dbReference>
<organism evidence="8 9">
    <name type="scientific">Acanthamoeba castellanii (strain ATCC 30010 / Neff)</name>
    <dbReference type="NCBI Taxonomy" id="1257118"/>
    <lineage>
        <taxon>Eukaryota</taxon>
        <taxon>Amoebozoa</taxon>
        <taxon>Discosea</taxon>
        <taxon>Longamoebia</taxon>
        <taxon>Centramoebida</taxon>
        <taxon>Acanthamoebidae</taxon>
        <taxon>Acanthamoeba</taxon>
    </lineage>
</organism>
<comment type="similarity">
    <text evidence="1 5 6">Belongs to the glutamine synthetase family.</text>
</comment>
<name>L8HI71_ACACF</name>
<dbReference type="InterPro" id="IPR036651">
    <property type="entry name" value="Gln_synt_N_sf"/>
</dbReference>
<protein>
    <submittedName>
        <fullName evidence="8">Glutamate-ammonia ligase</fullName>
    </submittedName>
</protein>
<dbReference type="OrthoDB" id="77835at2759"/>
<dbReference type="Proteomes" id="UP000011083">
    <property type="component" value="Unassembled WGS sequence"/>
</dbReference>
<dbReference type="PANTHER" id="PTHR43785">
    <property type="entry name" value="GAMMA-GLUTAMYLPUTRESCINE SYNTHETASE"/>
    <property type="match status" value="1"/>
</dbReference>
<dbReference type="Gene3D" id="3.10.20.70">
    <property type="entry name" value="Glutamine synthetase, N-terminal domain"/>
    <property type="match status" value="1"/>
</dbReference>
<keyword evidence="4" id="KW-0067">ATP-binding</keyword>
<keyword evidence="2 8" id="KW-0436">Ligase</keyword>
<dbReference type="VEuPathDB" id="AmoebaDB:ACA1_290590"/>
<dbReference type="EMBL" id="KB007805">
    <property type="protein sequence ID" value="ELR25284.1"/>
    <property type="molecule type" value="Genomic_DNA"/>
</dbReference>
<dbReference type="GeneID" id="14926331"/>
<dbReference type="Pfam" id="PF00120">
    <property type="entry name" value="Gln-synt_C"/>
    <property type="match status" value="1"/>
</dbReference>
<evidence type="ECO:0000313" key="9">
    <source>
        <dbReference type="Proteomes" id="UP000011083"/>
    </source>
</evidence>
<proteinExistence type="inferred from homology"/>
<dbReference type="GO" id="GO:0006542">
    <property type="term" value="P:glutamine biosynthetic process"/>
    <property type="evidence" value="ECO:0007669"/>
    <property type="project" value="InterPro"/>
</dbReference>
<evidence type="ECO:0000313" key="8">
    <source>
        <dbReference type="EMBL" id="ELR25284.1"/>
    </source>
</evidence>
<sequence length="462" mass="52103">MLNYDEFKRAVEAEELDTVIVAFTDLTGRQLGKRYDAEYVLDHYHDFESHACDYLLTIGVDMNPLDGFKAANWQRGYGDFHLVPRMGSLRHAAWLDRTAYLVCDVADRDTHQLLTHAPRTVLSKQVEQAQKDGFGALCASELEYFIYNDTYETAFKKGYKNLQTAGWYSEDYHILQGTRTEDLQKAVRYYLKKSGIPVESSKGEFGRGQHELNVAYSDILTMADNHVLYKQCFKAWPSLAPEVAEAQGKSVTFMAKPHHDEAGSSCHIHLNLTSAETGKNAFAGDKDLQGIKCSDTFRHFLGGWIKYTPEIMPFLAPTINSYKRYQTASWAPTSLAWSPDNRTAGFRIVGSGKSLRIECRIPGADVNPYLAFAGSLAAGLEGVRKGIEPPPMMSGDAYRAPSTTKVPVTLNEAAHALEESKFARQAFGDDVVDHYAHYYKKEVEAFRKSVTDWEKQRYFEQI</sequence>
<dbReference type="Gene3D" id="3.30.590.10">
    <property type="entry name" value="Glutamine synthetase/guanido kinase, catalytic domain"/>
    <property type="match status" value="1"/>
</dbReference>
<evidence type="ECO:0000256" key="6">
    <source>
        <dbReference type="RuleBase" id="RU000384"/>
    </source>
</evidence>
<dbReference type="FunFam" id="3.30.590.10:FF:000005">
    <property type="entry name" value="Probable glutamine synthetase"/>
    <property type="match status" value="1"/>
</dbReference>
<dbReference type="PROSITE" id="PS51987">
    <property type="entry name" value="GS_CATALYTIC"/>
    <property type="match status" value="1"/>
</dbReference>
<dbReference type="PANTHER" id="PTHR43785:SF12">
    <property type="entry name" value="TYPE-1 GLUTAMINE SYNTHETASE 2"/>
    <property type="match status" value="1"/>
</dbReference>
<evidence type="ECO:0000256" key="5">
    <source>
        <dbReference type="PROSITE-ProRule" id="PRU01331"/>
    </source>
</evidence>
<dbReference type="SUPFAM" id="SSF55931">
    <property type="entry name" value="Glutamine synthetase/guanido kinase"/>
    <property type="match status" value="1"/>
</dbReference>
<evidence type="ECO:0000259" key="7">
    <source>
        <dbReference type="PROSITE" id="PS51987"/>
    </source>
</evidence>
<dbReference type="InterPro" id="IPR014746">
    <property type="entry name" value="Gln_synth/guanido_kin_cat_dom"/>
</dbReference>
<dbReference type="GO" id="GO:0005524">
    <property type="term" value="F:ATP binding"/>
    <property type="evidence" value="ECO:0007669"/>
    <property type="project" value="UniProtKB-KW"/>
</dbReference>
<dbReference type="OMA" id="NIMTFRL"/>